<proteinExistence type="predicted"/>
<accession>A0ABT6MJS4</accession>
<sequence>MSADETPAGVGDLARAVRQAREDLLALGRTLTGLAAAYDRIPDEDLSEADRAARIEIIDSLSDVHLALNDAAEPFENAVWNADHLGPS</sequence>
<name>A0ABT6MJS4_9NOCA</name>
<dbReference type="Proteomes" id="UP001160334">
    <property type="component" value="Unassembled WGS sequence"/>
</dbReference>
<dbReference type="RefSeq" id="WP_280763758.1">
    <property type="nucleotide sequence ID" value="NZ_JARXVC010000023.1"/>
</dbReference>
<evidence type="ECO:0000313" key="1">
    <source>
        <dbReference type="EMBL" id="MDH6284542.1"/>
    </source>
</evidence>
<evidence type="ECO:0000313" key="2">
    <source>
        <dbReference type="Proteomes" id="UP001160334"/>
    </source>
</evidence>
<protein>
    <submittedName>
        <fullName evidence="1">Uncharacterized protein</fullName>
    </submittedName>
</protein>
<reference evidence="1 2" key="1">
    <citation type="submission" date="2023-04" db="EMBL/GenBank/DDBJ databases">
        <title>Forest soil microbial communities from Buena Vista Peninsula, Colon Province, Panama.</title>
        <authorList>
            <person name="Bouskill N."/>
        </authorList>
    </citation>
    <scope>NUCLEOTIDE SEQUENCE [LARGE SCALE GENOMIC DNA]</scope>
    <source>
        <strain evidence="1 2">CFH S0262</strain>
    </source>
</reference>
<gene>
    <name evidence="1" type="ORF">M2280_005802</name>
</gene>
<organism evidence="1 2">
    <name type="scientific">Prescottella agglutinans</name>
    <dbReference type="NCBI Taxonomy" id="1644129"/>
    <lineage>
        <taxon>Bacteria</taxon>
        <taxon>Bacillati</taxon>
        <taxon>Actinomycetota</taxon>
        <taxon>Actinomycetes</taxon>
        <taxon>Mycobacteriales</taxon>
        <taxon>Nocardiaceae</taxon>
        <taxon>Prescottella</taxon>
    </lineage>
</organism>
<dbReference type="EMBL" id="JARXVC010000023">
    <property type="protein sequence ID" value="MDH6284542.1"/>
    <property type="molecule type" value="Genomic_DNA"/>
</dbReference>
<keyword evidence="2" id="KW-1185">Reference proteome</keyword>
<comment type="caution">
    <text evidence="1">The sequence shown here is derived from an EMBL/GenBank/DDBJ whole genome shotgun (WGS) entry which is preliminary data.</text>
</comment>